<comment type="caution">
    <text evidence="2">The sequence shown here is derived from an EMBL/GenBank/DDBJ whole genome shotgun (WGS) entry which is preliminary data.</text>
</comment>
<reference evidence="2 3" key="1">
    <citation type="submission" date="2023-08" db="EMBL/GenBank/DDBJ databases">
        <title>Black Yeasts Isolated from many extreme environments.</title>
        <authorList>
            <person name="Coleine C."/>
            <person name="Stajich J.E."/>
            <person name="Selbmann L."/>
        </authorList>
    </citation>
    <scope>NUCLEOTIDE SEQUENCE [LARGE SCALE GENOMIC DNA]</scope>
    <source>
        <strain evidence="2 3">CCFEE 5885</strain>
    </source>
</reference>
<sequence length="164" mass="18599">MAPETNDPPAPPPPSPQCTDSDSESESIANQTDNLVEQVAKELHSRCYGYVDLPGFERSPIPVKDYAIYGVDKEDNEDPHVASLHKRKSSNGLRHFGQQAKKLKIAQSSEDWKTPTDKISGMDIHRHKLTGQKPEIEVDSDEDWRADEAWCDRVMNEVRRAREM</sequence>
<dbReference type="Proteomes" id="UP001345013">
    <property type="component" value="Unassembled WGS sequence"/>
</dbReference>
<feature type="region of interest" description="Disordered" evidence="1">
    <location>
        <begin position="1"/>
        <end position="30"/>
    </location>
</feature>
<name>A0ABR0JSX2_9EURO</name>
<evidence type="ECO:0000313" key="3">
    <source>
        <dbReference type="Proteomes" id="UP001345013"/>
    </source>
</evidence>
<accession>A0ABR0JSX2</accession>
<gene>
    <name evidence="2" type="ORF">LTR24_010740</name>
</gene>
<evidence type="ECO:0000313" key="2">
    <source>
        <dbReference type="EMBL" id="KAK5069069.1"/>
    </source>
</evidence>
<proteinExistence type="predicted"/>
<protein>
    <submittedName>
        <fullName evidence="2">Uncharacterized protein</fullName>
    </submittedName>
</protein>
<organism evidence="2 3">
    <name type="scientific">Lithohypha guttulata</name>
    <dbReference type="NCBI Taxonomy" id="1690604"/>
    <lineage>
        <taxon>Eukaryota</taxon>
        <taxon>Fungi</taxon>
        <taxon>Dikarya</taxon>
        <taxon>Ascomycota</taxon>
        <taxon>Pezizomycotina</taxon>
        <taxon>Eurotiomycetes</taxon>
        <taxon>Chaetothyriomycetidae</taxon>
        <taxon>Chaetothyriales</taxon>
        <taxon>Trichomeriaceae</taxon>
        <taxon>Lithohypha</taxon>
    </lineage>
</organism>
<dbReference type="EMBL" id="JAVRRG010000504">
    <property type="protein sequence ID" value="KAK5069069.1"/>
    <property type="molecule type" value="Genomic_DNA"/>
</dbReference>
<keyword evidence="3" id="KW-1185">Reference proteome</keyword>
<evidence type="ECO:0000256" key="1">
    <source>
        <dbReference type="SAM" id="MobiDB-lite"/>
    </source>
</evidence>
<feature type="compositionally biased region" description="Pro residues" evidence="1">
    <location>
        <begin position="1"/>
        <end position="16"/>
    </location>
</feature>